<dbReference type="FunFam" id="3.30.200.20:FF:000358">
    <property type="entry name" value="Tau tubulin kinase 2b"/>
    <property type="match status" value="1"/>
</dbReference>
<keyword evidence="1" id="KW-0723">Serine/threonine-protein kinase</keyword>
<feature type="domain" description="Protein kinase" evidence="9">
    <location>
        <begin position="21"/>
        <end position="249"/>
    </location>
</feature>
<dbReference type="STRING" id="28743.ENSCVAP00000006458"/>
<dbReference type="InterPro" id="IPR011009">
    <property type="entry name" value="Kinase-like_dom_sf"/>
</dbReference>
<organism evidence="10 11">
    <name type="scientific">Cyprinodon variegatus</name>
    <name type="common">Sheepshead minnow</name>
    <dbReference type="NCBI Taxonomy" id="28743"/>
    <lineage>
        <taxon>Eukaryota</taxon>
        <taxon>Metazoa</taxon>
        <taxon>Chordata</taxon>
        <taxon>Craniata</taxon>
        <taxon>Vertebrata</taxon>
        <taxon>Euteleostomi</taxon>
        <taxon>Actinopterygii</taxon>
        <taxon>Neopterygii</taxon>
        <taxon>Teleostei</taxon>
        <taxon>Neoteleostei</taxon>
        <taxon>Acanthomorphata</taxon>
        <taxon>Ovalentaria</taxon>
        <taxon>Atherinomorphae</taxon>
        <taxon>Cyprinodontiformes</taxon>
        <taxon>Cyprinodontidae</taxon>
        <taxon>Cyprinodon</taxon>
    </lineage>
</organism>
<feature type="region of interest" description="Disordered" evidence="8">
    <location>
        <begin position="306"/>
        <end position="337"/>
    </location>
</feature>
<dbReference type="Gene3D" id="1.10.510.10">
    <property type="entry name" value="Transferase(Phosphotransferase) domain 1"/>
    <property type="match status" value="2"/>
</dbReference>
<dbReference type="GO" id="GO:0004674">
    <property type="term" value="F:protein serine/threonine kinase activity"/>
    <property type="evidence" value="ECO:0007669"/>
    <property type="project" value="UniProtKB-KW"/>
</dbReference>
<dbReference type="InterPro" id="IPR000719">
    <property type="entry name" value="Prot_kinase_dom"/>
</dbReference>
<dbReference type="SUPFAM" id="SSF56112">
    <property type="entry name" value="Protein kinase-like (PK-like)"/>
    <property type="match status" value="1"/>
</dbReference>
<proteinExistence type="inferred from homology"/>
<evidence type="ECO:0000313" key="10">
    <source>
        <dbReference type="Ensembl" id="ENSCVAP00000006458.1"/>
    </source>
</evidence>
<dbReference type="AlphaFoldDB" id="A0A3Q2CM67"/>
<keyword evidence="2" id="KW-0808">Transferase</keyword>
<dbReference type="GO" id="GO:0015630">
    <property type="term" value="C:microtubule cytoskeleton"/>
    <property type="evidence" value="ECO:0007669"/>
    <property type="project" value="UniProtKB-ARBA"/>
</dbReference>
<feature type="compositionally biased region" description="Polar residues" evidence="8">
    <location>
        <begin position="364"/>
        <end position="380"/>
    </location>
</feature>
<dbReference type="Ensembl" id="ENSCVAT00000004958.1">
    <property type="protein sequence ID" value="ENSCVAP00000006458.1"/>
    <property type="gene ID" value="ENSCVAG00000008046.1"/>
</dbReference>
<dbReference type="InterPro" id="IPR017441">
    <property type="entry name" value="Protein_kinase_ATP_BS"/>
</dbReference>
<keyword evidence="11" id="KW-1185">Reference proteome</keyword>
<evidence type="ECO:0000256" key="1">
    <source>
        <dbReference type="ARBA" id="ARBA00022527"/>
    </source>
</evidence>
<dbReference type="FunFam" id="1.10.510.10:FF:000452">
    <property type="entry name" value="Tau tubulin kinase 2b"/>
    <property type="match status" value="1"/>
</dbReference>
<dbReference type="PROSITE" id="PS00107">
    <property type="entry name" value="PROTEIN_KINASE_ATP"/>
    <property type="match status" value="1"/>
</dbReference>
<evidence type="ECO:0000313" key="11">
    <source>
        <dbReference type="Proteomes" id="UP000265020"/>
    </source>
</evidence>
<keyword evidence="4" id="KW-0418">Kinase</keyword>
<evidence type="ECO:0000256" key="5">
    <source>
        <dbReference type="ARBA" id="ARBA00022840"/>
    </source>
</evidence>
<dbReference type="PROSITE" id="PS50011">
    <property type="entry name" value="PROTEIN_KINASE_DOM"/>
    <property type="match status" value="1"/>
</dbReference>
<feature type="binding site" evidence="7">
    <location>
        <position position="50"/>
    </location>
    <ligand>
        <name>ATP</name>
        <dbReference type="ChEBI" id="CHEBI:30616"/>
    </ligand>
</feature>
<evidence type="ECO:0000256" key="4">
    <source>
        <dbReference type="ARBA" id="ARBA00022777"/>
    </source>
</evidence>
<sequence>MSGAVEHTDILSVGDVVRDRWKVAKKIGGGGFGEIYEVLDQLSQATVALKVESAQQPKQVLKMEVAVLKKLQGKDHVCRFVGCGRNDRFNYVVMELQGRNLADLRRTMSRGTFSISTTLRLGKQILKAIESIHSVGFLHRDIKPPRPVAGFRGTVRYASVNAHKNKEMGRHDDLWSLFYMLVEFMVGQLPWRKIKDKEQVGNLKETYDHRLMLKHLPLEFNTFLDHILTLDYFTKPDYQLLMSVFEKAMKSNNVLENDPYDWEKCNSEDVLTISAAANTAQQLTRLTPAYLGMANASVLPGELQRENTEDVLQGERLSDADNCPPIPTPTTAGGDVWEEMDRNRNLKHPQPLIRKVVSEDEHSQNQGNQSPNTGSVQSSPRRVRSETMFLDRAAPLLRRMRHSQSLAFENRLVPEPKPTIEHLERKVVYFIFSFHFYYNL</sequence>
<feature type="region of interest" description="Disordered" evidence="8">
    <location>
        <begin position="358"/>
        <end position="384"/>
    </location>
</feature>
<evidence type="ECO:0000256" key="6">
    <source>
        <dbReference type="ARBA" id="ARBA00061588"/>
    </source>
</evidence>
<dbReference type="GeneTree" id="ENSGT00940000165020"/>
<reference evidence="10" key="1">
    <citation type="submission" date="2025-08" db="UniProtKB">
        <authorList>
            <consortium name="Ensembl"/>
        </authorList>
    </citation>
    <scope>IDENTIFICATION</scope>
</reference>
<evidence type="ECO:0000256" key="2">
    <source>
        <dbReference type="ARBA" id="ARBA00022679"/>
    </source>
</evidence>
<comment type="similarity">
    <text evidence="6">Belongs to the protein kinase superfamily. CK1 Ser/Thr protein kinase family.</text>
</comment>
<name>A0A3Q2CM67_CYPVA</name>
<evidence type="ECO:0000256" key="3">
    <source>
        <dbReference type="ARBA" id="ARBA00022741"/>
    </source>
</evidence>
<keyword evidence="3 7" id="KW-0547">Nucleotide-binding</keyword>
<protein>
    <submittedName>
        <fullName evidence="10">Tau tubulin kinase 2b</fullName>
    </submittedName>
</protein>
<evidence type="ECO:0000256" key="8">
    <source>
        <dbReference type="SAM" id="MobiDB-lite"/>
    </source>
</evidence>
<reference evidence="10" key="2">
    <citation type="submission" date="2025-09" db="UniProtKB">
        <authorList>
            <consortium name="Ensembl"/>
        </authorList>
    </citation>
    <scope>IDENTIFICATION</scope>
</reference>
<dbReference type="Proteomes" id="UP000265020">
    <property type="component" value="Unassembled WGS sequence"/>
</dbReference>
<dbReference type="PANTHER" id="PTHR11909">
    <property type="entry name" value="CASEIN KINASE-RELATED"/>
    <property type="match status" value="1"/>
</dbReference>
<evidence type="ECO:0000256" key="7">
    <source>
        <dbReference type="PROSITE-ProRule" id="PRU10141"/>
    </source>
</evidence>
<dbReference type="InterPro" id="IPR050235">
    <property type="entry name" value="CK1_Ser-Thr_kinase"/>
</dbReference>
<evidence type="ECO:0000259" key="9">
    <source>
        <dbReference type="PROSITE" id="PS50011"/>
    </source>
</evidence>
<dbReference type="GO" id="GO:0005524">
    <property type="term" value="F:ATP binding"/>
    <property type="evidence" value="ECO:0007669"/>
    <property type="project" value="UniProtKB-UniRule"/>
</dbReference>
<accession>A0A3Q2CM67</accession>
<dbReference type="OMA" id="YLHMANA"/>
<dbReference type="Pfam" id="PF00069">
    <property type="entry name" value="Pkinase"/>
    <property type="match status" value="1"/>
</dbReference>
<dbReference type="Gene3D" id="3.30.200.20">
    <property type="entry name" value="Phosphorylase Kinase, domain 1"/>
    <property type="match status" value="1"/>
</dbReference>
<keyword evidence="5 7" id="KW-0067">ATP-binding</keyword>